<evidence type="ECO:0000313" key="7">
    <source>
        <dbReference type="EMBL" id="COW80122.1"/>
    </source>
</evidence>
<dbReference type="EMBL" id="CFOH01000986">
    <property type="protein sequence ID" value="CFE76019.1"/>
    <property type="molecule type" value="Genomic_DNA"/>
</dbReference>
<proteinExistence type="predicted"/>
<dbReference type="EMBL" id="CGCX01000992">
    <property type="protein sequence ID" value="CFR86726.1"/>
    <property type="molecule type" value="Genomic_DNA"/>
</dbReference>
<dbReference type="EMBL" id="CSAD01000929">
    <property type="protein sequence ID" value="COW64148.1"/>
    <property type="molecule type" value="Genomic_DNA"/>
</dbReference>
<protein>
    <submittedName>
        <fullName evidence="2">Uncharacterized protein</fullName>
    </submittedName>
</protein>
<dbReference type="Proteomes" id="UP000039217">
    <property type="component" value="Unassembled WGS sequence"/>
</dbReference>
<dbReference type="EMBL" id="CQQC01000423">
    <property type="protein sequence ID" value="CNV00990.1"/>
    <property type="molecule type" value="Genomic_DNA"/>
</dbReference>
<dbReference type="Proteomes" id="UP000045842">
    <property type="component" value="Unassembled WGS sequence"/>
</dbReference>
<evidence type="ECO:0000313" key="14">
    <source>
        <dbReference type="Proteomes" id="UP000046947"/>
    </source>
</evidence>
<organism evidence="2 14">
    <name type="scientific">Mycobacterium tuberculosis</name>
    <dbReference type="NCBI Taxonomy" id="1773"/>
    <lineage>
        <taxon>Bacteria</taxon>
        <taxon>Bacillati</taxon>
        <taxon>Actinomycetota</taxon>
        <taxon>Actinomycetes</taxon>
        <taxon>Mycobacteriales</taxon>
        <taxon>Mycobacteriaceae</taxon>
        <taxon>Mycobacterium</taxon>
        <taxon>Mycobacterium tuberculosis complex</taxon>
    </lineage>
</organism>
<evidence type="ECO:0000313" key="6">
    <source>
        <dbReference type="EMBL" id="COW64148.1"/>
    </source>
</evidence>
<reference evidence="8" key="1">
    <citation type="submission" date="2015-03" db="EMBL/GenBank/DDBJ databases">
        <authorList>
            <consortium name="Pathogen Informatics"/>
            <person name="Murphy D."/>
        </authorList>
    </citation>
    <scope>NUCLEOTIDE SEQUENCE</scope>
    <source>
        <strain evidence="8">N09902308</strain>
    </source>
</reference>
<evidence type="ECO:0000313" key="10">
    <source>
        <dbReference type="Proteomes" id="UP000039217"/>
    </source>
</evidence>
<evidence type="ECO:0000313" key="2">
    <source>
        <dbReference type="EMBL" id="CFE76019.1"/>
    </source>
</evidence>
<dbReference type="Proteomes" id="UP000039021">
    <property type="component" value="Unassembled WGS sequence"/>
</dbReference>
<reference evidence="9 10" key="2">
    <citation type="submission" date="2015-03" db="EMBL/GenBank/DDBJ databases">
        <authorList>
            <consortium name="Pathogen Informatics"/>
        </authorList>
    </citation>
    <scope>NUCLEOTIDE SEQUENCE [LARGE SCALE GENOMIC DNA]</scope>
    <source>
        <strain evidence="4 16">Bir 185</strain>
        <strain evidence="3 13">C09601061</strain>
        <strain evidence="5 10">D00501624</strain>
        <strain evidence="6 12">G09801536</strain>
        <strain evidence="1 15">G09901357</strain>
        <strain evidence="2 14">H09601792</strain>
        <strain evidence="7 11">M09401471</strain>
        <strain evidence="9">N09902308</strain>
    </source>
</reference>
<evidence type="ECO:0000313" key="5">
    <source>
        <dbReference type="EMBL" id="CNV00990.1"/>
    </source>
</evidence>
<evidence type="ECO:0000313" key="12">
    <source>
        <dbReference type="Proteomes" id="UP000045842"/>
    </source>
</evidence>
<evidence type="ECO:0000313" key="16">
    <source>
        <dbReference type="Proteomes" id="UP000050164"/>
    </source>
</evidence>
<dbReference type="EMBL" id="CSBK01000633">
    <property type="protein sequence ID" value="COX67902.1"/>
    <property type="molecule type" value="Genomic_DNA"/>
</dbReference>
<dbReference type="Proteomes" id="UP000044938">
    <property type="component" value="Unassembled WGS sequence"/>
</dbReference>
<name>A0A654TT35_MYCTX</name>
<evidence type="ECO:0000313" key="4">
    <source>
        <dbReference type="EMBL" id="CKS45767.1"/>
    </source>
</evidence>
<evidence type="ECO:0000313" key="11">
    <source>
        <dbReference type="Proteomes" id="UP000044938"/>
    </source>
</evidence>
<evidence type="ECO:0000313" key="1">
    <source>
        <dbReference type="EMBL" id="CFE46753.1"/>
    </source>
</evidence>
<dbReference type="EMBL" id="CFOE01000916">
    <property type="protein sequence ID" value="CFE46753.1"/>
    <property type="molecule type" value="Genomic_DNA"/>
</dbReference>
<evidence type="ECO:0000313" key="13">
    <source>
        <dbReference type="Proteomes" id="UP000046680"/>
    </source>
</evidence>
<evidence type="ECO:0000313" key="8">
    <source>
        <dbReference type="EMBL" id="COX67902.1"/>
    </source>
</evidence>
<dbReference type="EMBL" id="CNFT01000854">
    <property type="protein sequence ID" value="CKS45767.1"/>
    <property type="molecule type" value="Genomic_DNA"/>
</dbReference>
<evidence type="ECO:0000313" key="3">
    <source>
        <dbReference type="EMBL" id="CFR86726.1"/>
    </source>
</evidence>
<dbReference type="Proteomes" id="UP000046680">
    <property type="component" value="Unassembled WGS sequence"/>
</dbReference>
<evidence type="ECO:0000313" key="15">
    <source>
        <dbReference type="Proteomes" id="UP000048289"/>
    </source>
</evidence>
<accession>A0A654TT35</accession>
<gene>
    <name evidence="3" type="ORF">ERS007657_02531</name>
    <name evidence="5" type="ORF">ERS007661_01499</name>
    <name evidence="6" type="ORF">ERS007679_04113</name>
    <name evidence="1" type="ORF">ERS007681_04171</name>
    <name evidence="2" type="ORF">ERS007688_03940</name>
    <name evidence="7" type="ORF">ERS007720_03310</name>
    <name evidence="8" type="ORF">ERS007739_01596</name>
    <name evidence="4" type="ORF">ERS027659_03128</name>
</gene>
<dbReference type="Proteomes" id="UP000048289">
    <property type="component" value="Unassembled WGS sequence"/>
</dbReference>
<dbReference type="EMBL" id="CSAJ01000516">
    <property type="protein sequence ID" value="COW80122.1"/>
    <property type="molecule type" value="Genomic_DNA"/>
</dbReference>
<dbReference type="Proteomes" id="UP000046947">
    <property type="component" value="Unassembled WGS sequence"/>
</dbReference>
<dbReference type="AlphaFoldDB" id="A0A654TT35"/>
<evidence type="ECO:0000313" key="9">
    <source>
        <dbReference type="Proteomes" id="UP000039021"/>
    </source>
</evidence>
<sequence>MVPWYLSMSFAHSSVSRRKSIGVTLTSSAPKNIGIVKKPTMPMSWKQGNQLTMTSLSTSYWAPTNIASALE</sequence>
<dbReference type="Proteomes" id="UP000050164">
    <property type="component" value="Unassembled WGS sequence"/>
</dbReference>